<protein>
    <submittedName>
        <fullName evidence="1">Uncharacterized protein</fullName>
    </submittedName>
</protein>
<evidence type="ECO:0000313" key="1">
    <source>
        <dbReference type="EMBL" id="KOF72427.1"/>
    </source>
</evidence>
<gene>
    <name evidence="1" type="ORF">OCBIM_22039462mg</name>
</gene>
<dbReference type="AlphaFoldDB" id="A0A0L8G5W3"/>
<accession>A0A0L8G5W3</accession>
<reference evidence="1" key="1">
    <citation type="submission" date="2015-07" db="EMBL/GenBank/DDBJ databases">
        <title>MeaNS - Measles Nucleotide Surveillance Program.</title>
        <authorList>
            <person name="Tran T."/>
            <person name="Druce J."/>
        </authorList>
    </citation>
    <scope>NUCLEOTIDE SEQUENCE</scope>
    <source>
        <strain evidence="1">UCB-OBI-ISO-001</strain>
        <tissue evidence="1">Gonad</tissue>
    </source>
</reference>
<name>A0A0L8G5W3_OCTBM</name>
<proteinExistence type="predicted"/>
<dbReference type="EMBL" id="KQ423672">
    <property type="protein sequence ID" value="KOF72427.1"/>
    <property type="molecule type" value="Genomic_DNA"/>
</dbReference>
<sequence>MEICAVCVCVHALSNRPWKTRTLGSCMFGIACFTNFVRQRTACARKTYVLYILMVCILRNAKDGLAN</sequence>
<organism evidence="1">
    <name type="scientific">Octopus bimaculoides</name>
    <name type="common">California two-spotted octopus</name>
    <dbReference type="NCBI Taxonomy" id="37653"/>
    <lineage>
        <taxon>Eukaryota</taxon>
        <taxon>Metazoa</taxon>
        <taxon>Spiralia</taxon>
        <taxon>Lophotrochozoa</taxon>
        <taxon>Mollusca</taxon>
        <taxon>Cephalopoda</taxon>
        <taxon>Coleoidea</taxon>
        <taxon>Octopodiformes</taxon>
        <taxon>Octopoda</taxon>
        <taxon>Incirrata</taxon>
        <taxon>Octopodidae</taxon>
        <taxon>Octopus</taxon>
    </lineage>
</organism>